<sequence length="91" mass="9307">DLGGGLQAASAQIGTQMGRLSRGTAALGQGVANTVESSEPQLIKALDQVLGLDHPTDATKKEVQKFVNQNAKAAAGNFASVVGNFSKVLSR</sequence>
<accession>A0ABP0MIW1</accession>
<feature type="non-terminal residue" evidence="1">
    <location>
        <position position="91"/>
    </location>
</feature>
<dbReference type="EMBL" id="CAXAMN010017513">
    <property type="protein sequence ID" value="CAK9050644.1"/>
    <property type="molecule type" value="Genomic_DNA"/>
</dbReference>
<proteinExistence type="predicted"/>
<evidence type="ECO:0000313" key="1">
    <source>
        <dbReference type="EMBL" id="CAK9050644.1"/>
    </source>
</evidence>
<dbReference type="Proteomes" id="UP001642484">
    <property type="component" value="Unassembled WGS sequence"/>
</dbReference>
<organism evidence="1 2">
    <name type="scientific">Durusdinium trenchii</name>
    <dbReference type="NCBI Taxonomy" id="1381693"/>
    <lineage>
        <taxon>Eukaryota</taxon>
        <taxon>Sar</taxon>
        <taxon>Alveolata</taxon>
        <taxon>Dinophyceae</taxon>
        <taxon>Suessiales</taxon>
        <taxon>Symbiodiniaceae</taxon>
        <taxon>Durusdinium</taxon>
    </lineage>
</organism>
<keyword evidence="2" id="KW-1185">Reference proteome</keyword>
<feature type="non-terminal residue" evidence="1">
    <location>
        <position position="1"/>
    </location>
</feature>
<comment type="caution">
    <text evidence="1">The sequence shown here is derived from an EMBL/GenBank/DDBJ whole genome shotgun (WGS) entry which is preliminary data.</text>
</comment>
<reference evidence="1 2" key="1">
    <citation type="submission" date="2024-02" db="EMBL/GenBank/DDBJ databases">
        <authorList>
            <person name="Chen Y."/>
            <person name="Shah S."/>
            <person name="Dougan E. K."/>
            <person name="Thang M."/>
            <person name="Chan C."/>
        </authorList>
    </citation>
    <scope>NUCLEOTIDE SEQUENCE [LARGE SCALE GENOMIC DNA]</scope>
</reference>
<evidence type="ECO:0000313" key="2">
    <source>
        <dbReference type="Proteomes" id="UP001642484"/>
    </source>
</evidence>
<gene>
    <name evidence="1" type="ORF">CCMP2556_LOCUS25798</name>
</gene>
<name>A0ABP0MIW1_9DINO</name>
<protein>
    <submittedName>
        <fullName evidence="1">Uncharacterized protein</fullName>
    </submittedName>
</protein>